<feature type="domain" description="Peptidase M61 N-terminal" evidence="3">
    <location>
        <begin position="48"/>
        <end position="219"/>
    </location>
</feature>
<dbReference type="InterPro" id="IPR036034">
    <property type="entry name" value="PDZ_sf"/>
</dbReference>
<dbReference type="InterPro" id="IPR040756">
    <property type="entry name" value="Peptidase_M61_N"/>
</dbReference>
<dbReference type="eggNOG" id="COG3975">
    <property type="taxonomic scope" value="Bacteria"/>
</dbReference>
<dbReference type="RefSeq" id="WP_025295467.1">
    <property type="nucleotide sequence ID" value="NZ_CP006644.1"/>
</dbReference>
<evidence type="ECO:0000256" key="1">
    <source>
        <dbReference type="SAM" id="SignalP"/>
    </source>
</evidence>
<dbReference type="EMBL" id="CP006644">
    <property type="protein sequence ID" value="AHE57377.1"/>
    <property type="molecule type" value="Genomic_DNA"/>
</dbReference>
<gene>
    <name evidence="4" type="ORF">NX02_29040</name>
</gene>
<evidence type="ECO:0008006" key="6">
    <source>
        <dbReference type="Google" id="ProtNLM"/>
    </source>
</evidence>
<organism evidence="4 5">
    <name type="scientific">Sphingomonas sanxanigenens DSM 19645 = NX02</name>
    <dbReference type="NCBI Taxonomy" id="1123269"/>
    <lineage>
        <taxon>Bacteria</taxon>
        <taxon>Pseudomonadati</taxon>
        <taxon>Pseudomonadota</taxon>
        <taxon>Alphaproteobacteria</taxon>
        <taxon>Sphingomonadales</taxon>
        <taxon>Sphingomonadaceae</taxon>
        <taxon>Sphingomonas</taxon>
    </lineage>
</organism>
<dbReference type="PIRSF" id="PIRSF016493">
    <property type="entry name" value="Glycyl_aminpptds"/>
    <property type="match status" value="1"/>
</dbReference>
<dbReference type="KEGG" id="ssan:NX02_29040"/>
<dbReference type="SUPFAM" id="SSF50156">
    <property type="entry name" value="PDZ domain-like"/>
    <property type="match status" value="1"/>
</dbReference>
<dbReference type="OrthoDB" id="9778516at2"/>
<dbReference type="InterPro" id="IPR027268">
    <property type="entry name" value="Peptidase_M4/M1_CTD_sf"/>
</dbReference>
<dbReference type="Gene3D" id="2.60.40.3650">
    <property type="match status" value="1"/>
</dbReference>
<reference evidence="4 5" key="1">
    <citation type="submission" date="2013-07" db="EMBL/GenBank/DDBJ databases">
        <title>Completed genome of Sphingomonas sanxanigenens NX02.</title>
        <authorList>
            <person name="Ma T."/>
            <person name="Huang H."/>
            <person name="Wu M."/>
            <person name="Li X."/>
            <person name="Li G."/>
        </authorList>
    </citation>
    <scope>NUCLEOTIDE SEQUENCE [LARGE SCALE GENOMIC DNA]</scope>
    <source>
        <strain evidence="4 5">NX02</strain>
    </source>
</reference>
<protein>
    <recommendedName>
        <fullName evidence="6">Peptidase M61</fullName>
    </recommendedName>
</protein>
<feature type="domain" description="Peptidase M61 catalytic" evidence="2">
    <location>
        <begin position="311"/>
        <end position="427"/>
    </location>
</feature>
<dbReference type="AlphaFoldDB" id="W0ALB6"/>
<dbReference type="Pfam" id="PF05299">
    <property type="entry name" value="Peptidase_M61"/>
    <property type="match status" value="1"/>
</dbReference>
<evidence type="ECO:0000259" key="3">
    <source>
        <dbReference type="Pfam" id="PF17899"/>
    </source>
</evidence>
<accession>W0ALB6</accession>
<dbReference type="HOGENOM" id="CLU_435415_0_0_5"/>
<dbReference type="InterPro" id="IPR007963">
    <property type="entry name" value="Peptidase_M61_catalytic"/>
</dbReference>
<keyword evidence="5" id="KW-1185">Reference proteome</keyword>
<keyword evidence="1" id="KW-0732">Signal</keyword>
<dbReference type="Proteomes" id="UP000018851">
    <property type="component" value="Chromosome"/>
</dbReference>
<sequence>MKSALLPVGLLLASASPAIAQNSAPQPLPIVDTIPAPRDVDYPGTMLLEVDATDTQRGIFDVKQTIPVAAAGPMALLFPKWLPGNHAPRGEIEKLAGLEISANGKTLNWERDDVDVYAFHIDVPEGARTLDVRFRFISATNSDQGRVVMTPSIINLQWEKVSLYPAGWYTRRIPVKANVRYPSGWKAASGLPSRVVGGVYQYETTSYETLVDSPVFAGRYMRQEQLSPKVRLNIVADEARYLAAKPEQIEAHRKLVDQAVKLFGAQHYDNYEFLLSLSDELGGIGLEHHRSSENGVKPGYFTDWDAGPGSRNLLPHEFTHSWNGKYRRGADLFTPDFRTPMRNSLLWVYEGQTQFWGYVLQARSGLVSKQDTLDAYAVIAAQLDNRPARGWRDLEDTTNDPIISARRPKGWVSYQRSEDYYNEGLLVWMEVDSMLRAQTRGARGLDDFASAFFGQKDGDWGVAPYTIEDVAATLNGIAPYDWLAFLQQRLNENAAGAPLKGFTNSGYTLVYTEEPTPVINNQQKTGDYADFFYSLGFNVGKGNKVNAVLWDSPAFKQGITVTSELVAVNGHAYSAEELKAAITAAKTGRDPIRLLVRAGDRFREVAIDYHGGLRYPRFRKTGTQASALDKLLEAR</sequence>
<dbReference type="Gene3D" id="2.30.42.10">
    <property type="match status" value="1"/>
</dbReference>
<proteinExistence type="predicted"/>
<evidence type="ECO:0000313" key="5">
    <source>
        <dbReference type="Proteomes" id="UP000018851"/>
    </source>
</evidence>
<dbReference type="STRING" id="1123269.NX02_29040"/>
<dbReference type="InterPro" id="IPR024191">
    <property type="entry name" value="Peptidase_M61"/>
</dbReference>
<feature type="chain" id="PRO_5004785567" description="Peptidase M61" evidence="1">
    <location>
        <begin position="21"/>
        <end position="635"/>
    </location>
</feature>
<evidence type="ECO:0000259" key="2">
    <source>
        <dbReference type="Pfam" id="PF05299"/>
    </source>
</evidence>
<dbReference type="PATRIC" id="fig|1123269.5.peg.5697"/>
<feature type="signal peptide" evidence="1">
    <location>
        <begin position="1"/>
        <end position="20"/>
    </location>
</feature>
<dbReference type="MEROPS" id="M61.001"/>
<name>W0ALB6_9SPHN</name>
<dbReference type="Gene3D" id="1.10.390.10">
    <property type="entry name" value="Neutral Protease Domain 2"/>
    <property type="match status" value="1"/>
</dbReference>
<dbReference type="Pfam" id="PF17899">
    <property type="entry name" value="Peptidase_M61_N"/>
    <property type="match status" value="1"/>
</dbReference>
<evidence type="ECO:0000313" key="4">
    <source>
        <dbReference type="EMBL" id="AHE57377.1"/>
    </source>
</evidence>